<accession>A0ABY8UZ50</accession>
<sequence>MRKKIFKGTFILLACLICSVIDSSFLHAEEVQVSPSKTWKVSFQTSIDQNSINQDSVYILNDQSQKIDSLHLELDETGKTLAIENTEDYPASKHYSLHITKDIESEDGVAAEEEVVLPFEVTVTNSTAKTRTFTPESKLFVYDSSLDSNSIIGILYKGHTYTILDESTDYYFIQYGNGRGKIEKTEIPETKEISLTPLQQAATYTNKMMVTTKRANVYTAPNGDSDVMASISYNMRYPVTSHQGQWYEVHVGNQTGYIKQDAVADDPGIPILLYHHIMDEPIEDGYGNNKMIVRTDAFQSQATYISEENYETITLRQIEDYLYHKQNLPRKVVAITFDDGIVSTMTKAYPALENYGLKATQFNIAGRTFDDLSSAGFGTIGFQEMNEMDDVYNYQSHSYSAHYRLSEDHTPALVDMNYSEVLNDTIKSREKISQGLNEEDYKDVRYYAYPYGQYDEEVLQAFPKTGITLAVTTRPGYVHMGDDPLLLNRQYVYPSHTMKEFAQKLEATY</sequence>
<keyword evidence="1 2" id="KW-0732">Signal</keyword>
<dbReference type="InterPro" id="IPR051398">
    <property type="entry name" value="Polysacch_Deacetylase"/>
</dbReference>
<feature type="domain" description="SH3b" evidence="4">
    <location>
        <begin position="128"/>
        <end position="197"/>
    </location>
</feature>
<evidence type="ECO:0000256" key="2">
    <source>
        <dbReference type="SAM" id="SignalP"/>
    </source>
</evidence>
<dbReference type="InterPro" id="IPR032812">
    <property type="entry name" value="SbsA_Ig"/>
</dbReference>
<evidence type="ECO:0000313" key="6">
    <source>
        <dbReference type="Proteomes" id="UP001236652"/>
    </source>
</evidence>
<dbReference type="Gene3D" id="3.20.20.370">
    <property type="entry name" value="Glycoside hydrolase/deacetylase"/>
    <property type="match status" value="1"/>
</dbReference>
<protein>
    <submittedName>
        <fullName evidence="5">Polysaccharide deacetylase family protein</fullName>
    </submittedName>
</protein>
<dbReference type="InterPro" id="IPR014755">
    <property type="entry name" value="Cu-Rt/internalin_Ig-like"/>
</dbReference>
<dbReference type="PANTHER" id="PTHR34216:SF13">
    <property type="entry name" value="XYLANASE_CHITIN DEACETYLASE"/>
    <property type="match status" value="1"/>
</dbReference>
<dbReference type="InterPro" id="IPR003646">
    <property type="entry name" value="SH3-like_bac-type"/>
</dbReference>
<dbReference type="RefSeq" id="WP_231417957.1">
    <property type="nucleotide sequence ID" value="NZ_CP126446.1"/>
</dbReference>
<name>A0ABY8UZ50_9BACI</name>
<gene>
    <name evidence="5" type="ORF">QNI29_18320</name>
</gene>
<dbReference type="EMBL" id="CP126446">
    <property type="protein sequence ID" value="WIF97659.1"/>
    <property type="molecule type" value="Genomic_DNA"/>
</dbReference>
<keyword evidence="6" id="KW-1185">Reference proteome</keyword>
<dbReference type="Proteomes" id="UP001236652">
    <property type="component" value="Chromosome"/>
</dbReference>
<dbReference type="Gene3D" id="2.60.40.1220">
    <property type="match status" value="1"/>
</dbReference>
<dbReference type="InterPro" id="IPR011330">
    <property type="entry name" value="Glyco_hydro/deAcase_b/a-brl"/>
</dbReference>
<evidence type="ECO:0000256" key="1">
    <source>
        <dbReference type="ARBA" id="ARBA00022729"/>
    </source>
</evidence>
<evidence type="ECO:0000313" key="5">
    <source>
        <dbReference type="EMBL" id="WIF97659.1"/>
    </source>
</evidence>
<dbReference type="PANTHER" id="PTHR34216">
    <property type="match status" value="1"/>
</dbReference>
<dbReference type="Pfam" id="PF08239">
    <property type="entry name" value="SH3_3"/>
    <property type="match status" value="1"/>
</dbReference>
<feature type="domain" description="NodB homology" evidence="3">
    <location>
        <begin position="331"/>
        <end position="509"/>
    </location>
</feature>
<evidence type="ECO:0000259" key="3">
    <source>
        <dbReference type="PROSITE" id="PS51677"/>
    </source>
</evidence>
<feature type="signal peptide" evidence="2">
    <location>
        <begin position="1"/>
        <end position="28"/>
    </location>
</feature>
<dbReference type="PROSITE" id="PS51781">
    <property type="entry name" value="SH3B"/>
    <property type="match status" value="1"/>
</dbReference>
<evidence type="ECO:0000259" key="4">
    <source>
        <dbReference type="PROSITE" id="PS51781"/>
    </source>
</evidence>
<dbReference type="InterPro" id="IPR002509">
    <property type="entry name" value="NODB_dom"/>
</dbReference>
<organism evidence="5 6">
    <name type="scientific">Pontibacillus chungwhensis</name>
    <dbReference type="NCBI Taxonomy" id="265426"/>
    <lineage>
        <taxon>Bacteria</taxon>
        <taxon>Bacillati</taxon>
        <taxon>Bacillota</taxon>
        <taxon>Bacilli</taxon>
        <taxon>Bacillales</taxon>
        <taxon>Bacillaceae</taxon>
        <taxon>Pontibacillus</taxon>
    </lineage>
</organism>
<dbReference type="Pfam" id="PF13205">
    <property type="entry name" value="Big_5"/>
    <property type="match status" value="1"/>
</dbReference>
<dbReference type="SUPFAM" id="SSF88713">
    <property type="entry name" value="Glycoside hydrolase/deacetylase"/>
    <property type="match status" value="1"/>
</dbReference>
<proteinExistence type="predicted"/>
<dbReference type="Gene3D" id="2.30.30.40">
    <property type="entry name" value="SH3 Domains"/>
    <property type="match status" value="1"/>
</dbReference>
<dbReference type="SMART" id="SM00287">
    <property type="entry name" value="SH3b"/>
    <property type="match status" value="2"/>
</dbReference>
<dbReference type="Pfam" id="PF01522">
    <property type="entry name" value="Polysacc_deac_1"/>
    <property type="match status" value="1"/>
</dbReference>
<dbReference type="PROSITE" id="PS51677">
    <property type="entry name" value="NODB"/>
    <property type="match status" value="1"/>
</dbReference>
<feature type="chain" id="PRO_5046212268" evidence="2">
    <location>
        <begin position="29"/>
        <end position="509"/>
    </location>
</feature>
<reference evidence="5 6" key="1">
    <citation type="submission" date="2023-05" db="EMBL/GenBank/DDBJ databases">
        <title>Comparative genomics reveals the evidence of polycyclic aromatic hydrocarbons degradation in moderately halophilic genus Pontibacillus.</title>
        <authorList>
            <person name="Yang H."/>
            <person name="Qian Z."/>
        </authorList>
    </citation>
    <scope>NUCLEOTIDE SEQUENCE [LARGE SCALE GENOMIC DNA]</scope>
    <source>
        <strain evidence="6">HN14</strain>
    </source>
</reference>